<evidence type="ECO:0000313" key="2">
    <source>
        <dbReference type="Proteomes" id="UP001144280"/>
    </source>
</evidence>
<sequence length="175" mass="20369">MAPSLPITPDTTCQGYRHSVAGMTISDFDFLHGQWNSHQRRLTKILQNNEEWYEFDATLDCQVLLDGTGVFDVLRAPERGMEGVTLRLYSPEEKVWRIWWASKTSGGRLDEPVVGRFEGNVGTFECDDTWEGRPIRVRYRWSQIDTEHPRWEQAFSPDGGETWEVNWVATFTRRP</sequence>
<evidence type="ECO:0008006" key="3">
    <source>
        <dbReference type="Google" id="ProtNLM"/>
    </source>
</evidence>
<dbReference type="Proteomes" id="UP001144280">
    <property type="component" value="Unassembled WGS sequence"/>
</dbReference>
<proteinExistence type="predicted"/>
<comment type="caution">
    <text evidence="1">The sequence shown here is derived from an EMBL/GenBank/DDBJ whole genome shotgun (WGS) entry which is preliminary data.</text>
</comment>
<name>A0ABQ5R7A5_9ACTN</name>
<protein>
    <recommendedName>
        <fullName evidence="3">DUF1579 domain-containing protein</fullName>
    </recommendedName>
</protein>
<evidence type="ECO:0000313" key="1">
    <source>
        <dbReference type="EMBL" id="GLI02550.1"/>
    </source>
</evidence>
<accession>A0ABQ5R7A5</accession>
<dbReference type="EMBL" id="BSDI01000063">
    <property type="protein sequence ID" value="GLI02550.1"/>
    <property type="molecule type" value="Genomic_DNA"/>
</dbReference>
<organism evidence="1 2">
    <name type="scientific">Phytohabitans aurantiacus</name>
    <dbReference type="NCBI Taxonomy" id="3016789"/>
    <lineage>
        <taxon>Bacteria</taxon>
        <taxon>Bacillati</taxon>
        <taxon>Actinomycetota</taxon>
        <taxon>Actinomycetes</taxon>
        <taxon>Micromonosporales</taxon>
        <taxon>Micromonosporaceae</taxon>
    </lineage>
</organism>
<keyword evidence="2" id="KW-1185">Reference proteome</keyword>
<gene>
    <name evidence="1" type="ORF">Pa4123_78280</name>
</gene>
<reference evidence="1" key="1">
    <citation type="submission" date="2022-12" db="EMBL/GenBank/DDBJ databases">
        <title>New Phytohabitans aurantiacus sp. RD004123 nov., an actinomycete isolated from soil.</title>
        <authorList>
            <person name="Triningsih D.W."/>
            <person name="Harunari E."/>
            <person name="Igarashi Y."/>
        </authorList>
    </citation>
    <scope>NUCLEOTIDE SEQUENCE</scope>
    <source>
        <strain evidence="1">RD004123</strain>
    </source>
</reference>